<accession>A0A919AX15</accession>
<dbReference type="RefSeq" id="WP_191253548.1">
    <property type="nucleotide sequence ID" value="NZ_BNCI01000002.1"/>
</dbReference>
<reference evidence="1" key="1">
    <citation type="journal article" date="2014" name="Int. J. Syst. Evol. Microbiol.">
        <title>Complete genome sequence of Corynebacterium casei LMG S-19264T (=DSM 44701T), isolated from a smear-ripened cheese.</title>
        <authorList>
            <consortium name="US DOE Joint Genome Institute (JGI-PGF)"/>
            <person name="Walter F."/>
            <person name="Albersmeier A."/>
            <person name="Kalinowski J."/>
            <person name="Ruckert C."/>
        </authorList>
    </citation>
    <scope>NUCLEOTIDE SEQUENCE</scope>
    <source>
        <strain evidence="1">KCTC 42590</strain>
    </source>
</reference>
<evidence type="ECO:0000313" key="1">
    <source>
        <dbReference type="EMBL" id="GHF29252.1"/>
    </source>
</evidence>
<dbReference type="InterPro" id="IPR003200">
    <property type="entry name" value="Nict_dMeBzImd_PRibTrfase"/>
</dbReference>
<dbReference type="EMBL" id="BNCI01000002">
    <property type="protein sequence ID" value="GHF29252.1"/>
    <property type="molecule type" value="Genomic_DNA"/>
</dbReference>
<dbReference type="PANTHER" id="PTHR43463">
    <property type="entry name" value="NICOTINATE-NUCLEOTIDE--DIMETHYLBENZIMIDAZOLE PHOSPHORIBOSYLTRANSFERASE"/>
    <property type="match status" value="1"/>
</dbReference>
<dbReference type="Proteomes" id="UP000630923">
    <property type="component" value="Unassembled WGS sequence"/>
</dbReference>
<keyword evidence="2" id="KW-1185">Reference proteome</keyword>
<dbReference type="GO" id="GO:0008939">
    <property type="term" value="F:nicotinate-nucleotide-dimethylbenzimidazole phosphoribosyltransferase activity"/>
    <property type="evidence" value="ECO:0007669"/>
    <property type="project" value="InterPro"/>
</dbReference>
<dbReference type="SUPFAM" id="SSF52733">
    <property type="entry name" value="Nicotinate mononucleotide:5,6-dimethylbenzimidazole phosphoribosyltransferase (CobT)"/>
    <property type="match status" value="1"/>
</dbReference>
<reference evidence="1" key="2">
    <citation type="submission" date="2020-09" db="EMBL/GenBank/DDBJ databases">
        <authorList>
            <person name="Sun Q."/>
            <person name="Kim S."/>
        </authorList>
    </citation>
    <scope>NUCLEOTIDE SEQUENCE</scope>
    <source>
        <strain evidence="1">KCTC 42590</strain>
    </source>
</reference>
<gene>
    <name evidence="1" type="primary">cobT</name>
    <name evidence="1" type="ORF">GCM10017044_25630</name>
</gene>
<name>A0A919AX15_9PROT</name>
<keyword evidence="1" id="KW-0328">Glycosyltransferase</keyword>
<proteinExistence type="predicted"/>
<dbReference type="AlphaFoldDB" id="A0A919AX15"/>
<organism evidence="1 2">
    <name type="scientific">Kordiimonas sediminis</name>
    <dbReference type="NCBI Taxonomy" id="1735581"/>
    <lineage>
        <taxon>Bacteria</taxon>
        <taxon>Pseudomonadati</taxon>
        <taxon>Pseudomonadota</taxon>
        <taxon>Alphaproteobacteria</taxon>
        <taxon>Kordiimonadales</taxon>
        <taxon>Kordiimonadaceae</taxon>
        <taxon>Kordiimonas</taxon>
    </lineage>
</organism>
<dbReference type="PANTHER" id="PTHR43463:SF1">
    <property type="entry name" value="NICOTINATE-NUCLEOTIDE--DIMETHYLBENZIMIDAZOLE PHOSPHORIBOSYLTRANSFERASE"/>
    <property type="match status" value="1"/>
</dbReference>
<dbReference type="InterPro" id="IPR036087">
    <property type="entry name" value="Nict_dMeBzImd_PRibTrfase_sf"/>
</dbReference>
<sequence length="309" mass="32143">MNSPFDDLRGLIKQLPAPDSCAIKKIRPALDGKNLSGALTDYLFWLGEWQGKSQPNLAETHICLIASSYVGGAEPEVITNYIGAASKGRAPVNYLCVQRGIGLRVLEMAPTMPFTVNPASPDWSEQDCMAAVAFGMEAAAVDADLLGLSDLAFGNEANALALICLTLDIQPSDIPGLDDTLRSRTEDLIAAYDGHADDDSLNLLQAFAGREIAAIVGGIIAARSRRIPLVLEGIGALAAATILWSLDPTSIAHCKFAAQPLDGTTFILQKVGLPPLLSDALGAGPGCAIAVAAGVLGAATDLQSVPAKL</sequence>
<dbReference type="Gene3D" id="3.40.50.10210">
    <property type="match status" value="1"/>
</dbReference>
<protein>
    <submittedName>
        <fullName evidence="1">Nicotinate-nucleotide--dimethylbenzimidazole phosphoribosyltransferase</fullName>
    </submittedName>
</protein>
<evidence type="ECO:0000313" key="2">
    <source>
        <dbReference type="Proteomes" id="UP000630923"/>
    </source>
</evidence>
<keyword evidence="1" id="KW-0808">Transferase</keyword>
<dbReference type="Pfam" id="PF02277">
    <property type="entry name" value="DBI_PRT"/>
    <property type="match status" value="1"/>
</dbReference>
<comment type="caution">
    <text evidence="1">The sequence shown here is derived from an EMBL/GenBank/DDBJ whole genome shotgun (WGS) entry which is preliminary data.</text>
</comment>